<evidence type="ECO:0000313" key="2">
    <source>
        <dbReference type="Proteomes" id="UP001321786"/>
    </source>
</evidence>
<proteinExistence type="predicted"/>
<dbReference type="InterPro" id="IPR021243">
    <property type="entry name" value="DUF2804"/>
</dbReference>
<sequence>MSKFSPKVHSLVEKGKFNYGVYKENILNVNPLDADGLIGSITPKFIKDNALKEWNSYQITDDRFSIYIILFSLKKSSNIQIVIYDRIEDDTYTYSIDKPLFRVDIGKSILNSNVFYKDESVMLEISNKLENGCVEINFEVFNYNNTNIKGNLTGAKDLINPLISCIPFENNRAMYSHRQLMNVGGSLLIDENFYKLSSNASMIASDQKSFYPHEFWWNQSSASMKNENGIFAFNLTENQSLFPSKYNENCFWIDEKINLLPAVTFLFDRSKNIWKIVDEKGNIDLTFKVKVNFEVYKNYFISKSDYKTCFGVFNGFITDLNGNKIEIKNYFGLGEVVDITI</sequence>
<name>A0AAU9E3I7_9FIRM</name>
<dbReference type="Proteomes" id="UP001321786">
    <property type="component" value="Chromosome"/>
</dbReference>
<dbReference type="RefSeq" id="WP_338534807.1">
    <property type="nucleotide sequence ID" value="NZ_AP028654.1"/>
</dbReference>
<dbReference type="KEGG" id="hprf:HLPR_14700"/>
<reference evidence="1 2" key="1">
    <citation type="submission" date="2023-08" db="EMBL/GenBank/DDBJ databases">
        <title>Helicovermis profunda gen. nov., sp. nov., a novel mesophilic, fermentative bacterium within the Bacillota from a deep-sea hydrothermal vent chimney.</title>
        <authorList>
            <person name="Miyazaki U."/>
            <person name="Mizutani D."/>
            <person name="Hashimoto Y."/>
            <person name="Tame A."/>
            <person name="Sawayama S."/>
            <person name="Miyazaki J."/>
            <person name="Takai K."/>
            <person name="Nakagawa S."/>
        </authorList>
    </citation>
    <scope>NUCLEOTIDE SEQUENCE [LARGE SCALE GENOMIC DNA]</scope>
    <source>
        <strain evidence="1 2">S502</strain>
    </source>
</reference>
<evidence type="ECO:0000313" key="1">
    <source>
        <dbReference type="EMBL" id="BEP29139.1"/>
    </source>
</evidence>
<dbReference type="Pfam" id="PF10974">
    <property type="entry name" value="DUF2804"/>
    <property type="match status" value="1"/>
</dbReference>
<protein>
    <submittedName>
        <fullName evidence="1">Uncharacterized protein</fullName>
    </submittedName>
</protein>
<keyword evidence="2" id="KW-1185">Reference proteome</keyword>
<gene>
    <name evidence="1" type="ORF">HLPR_14700</name>
</gene>
<organism evidence="1 2">
    <name type="scientific">Helicovermis profundi</name>
    <dbReference type="NCBI Taxonomy" id="3065157"/>
    <lineage>
        <taxon>Bacteria</taxon>
        <taxon>Bacillati</taxon>
        <taxon>Bacillota</taxon>
        <taxon>Clostridia</taxon>
        <taxon>Helicovermis</taxon>
    </lineage>
</organism>
<dbReference type="PANTHER" id="PTHR35868:SF4">
    <property type="entry name" value="DUF2804 DOMAIN-CONTAINING PROTEIN"/>
    <property type="match status" value="1"/>
</dbReference>
<dbReference type="AlphaFoldDB" id="A0AAU9E3I7"/>
<dbReference type="EMBL" id="AP028654">
    <property type="protein sequence ID" value="BEP29139.1"/>
    <property type="molecule type" value="Genomic_DNA"/>
</dbReference>
<dbReference type="PANTHER" id="PTHR35868">
    <property type="entry name" value="DUF2804 DOMAIN-CONTAINING PROTEIN-RELATED"/>
    <property type="match status" value="1"/>
</dbReference>
<accession>A0AAU9E3I7</accession>